<protein>
    <submittedName>
        <fullName evidence="1">Uncharacterized protein</fullName>
    </submittedName>
</protein>
<reference evidence="1 2" key="1">
    <citation type="submission" date="2016-02" db="EMBL/GenBank/DDBJ databases">
        <authorList>
            <person name="Wen L."/>
            <person name="He K."/>
            <person name="Yang H."/>
        </authorList>
    </citation>
    <scope>NUCLEOTIDE SEQUENCE [LARGE SCALE GENOMIC DNA]</scope>
    <source>
        <strain evidence="1 2">CZ1127</strain>
    </source>
</reference>
<evidence type="ECO:0000313" key="2">
    <source>
        <dbReference type="Proteomes" id="UP000092967"/>
    </source>
</evidence>
<name>A0A1B1Y7H2_9FLAO</name>
<keyword evidence="2" id="KW-1185">Reference proteome</keyword>
<dbReference type="STRING" id="1790137.AXE80_10795"/>
<accession>A0A1B1Y7H2</accession>
<dbReference type="Proteomes" id="UP000092967">
    <property type="component" value="Chromosome"/>
</dbReference>
<proteinExistence type="predicted"/>
<dbReference type="KEGG" id="wfu:AXE80_10795"/>
<sequence>MSLKKLLFEQKEGIVEKKVRKNQVWDDDLNDILNNYNTSLVEILSKLTGQTFTEDEKEIDLSTLPTTAKNFLGSIIELKLYLDDKIYILTSAIENLNTGETAKYFDTRADATAYWTLLDGAGNTPAETFKFQIGDTEYHRFDASVTPERTTKVGDVIQLTDDANDVDQDKGAKVSIVKENRSRIELINDATTITTGKNLLDSRPSNMIDGYRIKVALTGYDPIGAATLIATKPIRLEYGETYFISGDGLAHETPRALFLESPVVTNGIVSGSAVSANMTEITGGYTFTANDADRLWYSVDVNTVSNGSNIIDGVIQLEKTAITGYEAYYNVLSTDTKSNKEIVSELDSVSEKIVTGKNLFDSRETNMKTGFRVNAASTQFDPNSGTNLVAVKPIKLEYGKTYTISGNGLAWGASPRSFMASSESATTGTTTVFTPVTNGFRFQVTDEDEVFFTIDLNTTTTGGNDVSGVVMLEDGSEVTEYEDYYLKFSTDEELGVDAVAVNKIHNIVPVIQDTHKKFPLFFNHNLKRDKNINVVLLGDSITARDYHTTYFSEEEQTKRPPLMVSKNIGSAIFDKLTWQNVEYSRWDRSSEFTESAATFVTVESNNLPSQGISQGNGSGGDEWYDIGDRPSDTRIYTGTALASVEFTIPEDFYTFNWIYRTDLKGCENVTVTVDEGNGKVEVFNGSTWVEANGYVMSMRHPGAVANRINTKFQERLRFRTCDVYDGGSFDERTGSKTITLTKNSSDSRFLYWGIEKSKEPYIVTVINSARGGENIASMLPAMNDDFYDWTETPNSFTFLIHEIYFNQGQNVYNDSKSINDFLNEWDDYFYSESNSYSFREKSKVSTIPWQKYEALQWNPNFTVGGGGISTTEPYGFKTWDNATDHQKTILDNFMCYLYQYTDTYSDEVGVAMVNTTKALLNEAKAKFGDEWYKAFQSTGVKGESFLNDITHPNDYGVKVISSFINAWFENSFI</sequence>
<gene>
    <name evidence="1" type="ORF">AXE80_10795</name>
</gene>
<evidence type="ECO:0000313" key="1">
    <source>
        <dbReference type="EMBL" id="ANW96731.1"/>
    </source>
</evidence>
<organism evidence="1 2">
    <name type="scientific">Wenyingzhuangia fucanilytica</name>
    <dbReference type="NCBI Taxonomy" id="1790137"/>
    <lineage>
        <taxon>Bacteria</taxon>
        <taxon>Pseudomonadati</taxon>
        <taxon>Bacteroidota</taxon>
        <taxon>Flavobacteriia</taxon>
        <taxon>Flavobacteriales</taxon>
        <taxon>Flavobacteriaceae</taxon>
        <taxon>Wenyingzhuangia</taxon>
    </lineage>
</organism>
<dbReference type="RefSeq" id="WP_068827160.1">
    <property type="nucleotide sequence ID" value="NZ_CP014224.1"/>
</dbReference>
<dbReference type="EMBL" id="CP014224">
    <property type="protein sequence ID" value="ANW96731.1"/>
    <property type="molecule type" value="Genomic_DNA"/>
</dbReference>
<dbReference type="AlphaFoldDB" id="A0A1B1Y7H2"/>